<keyword evidence="7" id="KW-1133">Transmembrane helix</keyword>
<comment type="cofactor">
    <cofactor evidence="1 6">
        <name>Zn(2+)</name>
        <dbReference type="ChEBI" id="CHEBI:29105"/>
    </cofactor>
</comment>
<evidence type="ECO:0000256" key="6">
    <source>
        <dbReference type="RuleBase" id="RU367011"/>
    </source>
</evidence>
<evidence type="ECO:0000256" key="2">
    <source>
        <dbReference type="ARBA" id="ARBA00012925"/>
    </source>
</evidence>
<evidence type="ECO:0000259" key="8">
    <source>
        <dbReference type="PROSITE" id="PS51144"/>
    </source>
</evidence>
<comment type="function">
    <text evidence="6">Reversible hydration of carbon dioxide.</text>
</comment>
<comment type="similarity">
    <text evidence="6">Belongs to the alpha-carbonic anhydrase family.</text>
</comment>
<dbReference type="Proteomes" id="UP000215914">
    <property type="component" value="Chromosome 5"/>
</dbReference>
<comment type="catalytic activity">
    <reaction evidence="6">
        <text>hydrogencarbonate + H(+) = CO2 + H2O</text>
        <dbReference type="Rhea" id="RHEA:10748"/>
        <dbReference type="ChEBI" id="CHEBI:15377"/>
        <dbReference type="ChEBI" id="CHEBI:15378"/>
        <dbReference type="ChEBI" id="CHEBI:16526"/>
        <dbReference type="ChEBI" id="CHEBI:17544"/>
        <dbReference type="EC" id="4.2.1.1"/>
    </reaction>
</comment>
<protein>
    <recommendedName>
        <fullName evidence="2 6">Carbonic anhydrase</fullName>
        <ecNumber evidence="2 6">4.2.1.1</ecNumber>
    </recommendedName>
</protein>
<keyword evidence="7" id="KW-0812">Transmembrane</keyword>
<feature type="domain" description="Alpha-carbonic anhydrase" evidence="8">
    <location>
        <begin position="76"/>
        <end position="317"/>
    </location>
</feature>
<dbReference type="SMART" id="SM01057">
    <property type="entry name" value="Carb_anhydrase"/>
    <property type="match status" value="1"/>
</dbReference>
<reference evidence="9 11" key="1">
    <citation type="journal article" date="2017" name="Nature">
        <title>The sunflower genome provides insights into oil metabolism, flowering and Asterid evolution.</title>
        <authorList>
            <person name="Badouin H."/>
            <person name="Gouzy J."/>
            <person name="Grassa C.J."/>
            <person name="Murat F."/>
            <person name="Staton S.E."/>
            <person name="Cottret L."/>
            <person name="Lelandais-Briere C."/>
            <person name="Owens G.L."/>
            <person name="Carrere S."/>
            <person name="Mayjonade B."/>
            <person name="Legrand L."/>
            <person name="Gill N."/>
            <person name="Kane N.C."/>
            <person name="Bowers J.E."/>
            <person name="Hubner S."/>
            <person name="Bellec A."/>
            <person name="Berard A."/>
            <person name="Berges H."/>
            <person name="Blanchet N."/>
            <person name="Boniface M.C."/>
            <person name="Brunel D."/>
            <person name="Catrice O."/>
            <person name="Chaidir N."/>
            <person name="Claudel C."/>
            <person name="Donnadieu C."/>
            <person name="Faraut T."/>
            <person name="Fievet G."/>
            <person name="Helmstetter N."/>
            <person name="King M."/>
            <person name="Knapp S.J."/>
            <person name="Lai Z."/>
            <person name="Le Paslier M.C."/>
            <person name="Lippi Y."/>
            <person name="Lorenzon L."/>
            <person name="Mandel J.R."/>
            <person name="Marage G."/>
            <person name="Marchand G."/>
            <person name="Marquand E."/>
            <person name="Bret-Mestries E."/>
            <person name="Morien E."/>
            <person name="Nambeesan S."/>
            <person name="Nguyen T."/>
            <person name="Pegot-Espagnet P."/>
            <person name="Pouilly N."/>
            <person name="Raftis F."/>
            <person name="Sallet E."/>
            <person name="Schiex T."/>
            <person name="Thomas J."/>
            <person name="Vandecasteele C."/>
            <person name="Vares D."/>
            <person name="Vear F."/>
            <person name="Vautrin S."/>
            <person name="Crespi M."/>
            <person name="Mangin B."/>
            <person name="Burke J.M."/>
            <person name="Salse J."/>
            <person name="Munos S."/>
            <person name="Vincourt P."/>
            <person name="Rieseberg L.H."/>
            <person name="Langlade N.B."/>
        </authorList>
    </citation>
    <scope>NUCLEOTIDE SEQUENCE [LARGE SCALE GENOMIC DNA]</scope>
    <source>
        <strain evidence="11">cv. SF193</strain>
        <tissue evidence="9">Leaves</tissue>
    </source>
</reference>
<dbReference type="Gene3D" id="3.10.200.10">
    <property type="entry name" value="Alpha carbonic anhydrase"/>
    <property type="match status" value="1"/>
</dbReference>
<proteinExistence type="inferred from homology"/>
<dbReference type="PANTHER" id="PTHR18952">
    <property type="entry name" value="CARBONIC ANHYDRASE"/>
    <property type="match status" value="1"/>
</dbReference>
<dbReference type="Pfam" id="PF00194">
    <property type="entry name" value="Carb_anhydrase"/>
    <property type="match status" value="1"/>
</dbReference>
<accession>A0A251ULA9</accession>
<dbReference type="FunCoup" id="A0A251ULA9">
    <property type="interactions" value="265"/>
</dbReference>
<evidence type="ECO:0000256" key="3">
    <source>
        <dbReference type="ARBA" id="ARBA00022723"/>
    </source>
</evidence>
<reference evidence="10" key="2">
    <citation type="submission" date="2017-02" db="EMBL/GenBank/DDBJ databases">
        <title>Sunflower complete genome.</title>
        <authorList>
            <person name="Langlade N."/>
            <person name="Munos S."/>
        </authorList>
    </citation>
    <scope>NUCLEOTIDE SEQUENCE [LARGE SCALE GENOMIC DNA]</scope>
    <source>
        <tissue evidence="10">Leaves</tissue>
    </source>
</reference>
<keyword evidence="4 6" id="KW-0862">Zinc</keyword>
<gene>
    <name evidence="10" type="primary">CAH1</name>
    <name evidence="10" type="ORF">HannXRQ_Chr05g0133651</name>
    <name evidence="9" type="ORF">HanXRQr2_Chr05g0196551</name>
</gene>
<dbReference type="EC" id="4.2.1.1" evidence="2 6"/>
<organism evidence="10 11">
    <name type="scientific">Helianthus annuus</name>
    <name type="common">Common sunflower</name>
    <dbReference type="NCBI Taxonomy" id="4232"/>
    <lineage>
        <taxon>Eukaryota</taxon>
        <taxon>Viridiplantae</taxon>
        <taxon>Streptophyta</taxon>
        <taxon>Embryophyta</taxon>
        <taxon>Tracheophyta</taxon>
        <taxon>Spermatophyta</taxon>
        <taxon>Magnoliopsida</taxon>
        <taxon>eudicotyledons</taxon>
        <taxon>Gunneridae</taxon>
        <taxon>Pentapetalae</taxon>
        <taxon>asterids</taxon>
        <taxon>campanulids</taxon>
        <taxon>Asterales</taxon>
        <taxon>Asteraceae</taxon>
        <taxon>Asteroideae</taxon>
        <taxon>Heliantheae alliance</taxon>
        <taxon>Heliantheae</taxon>
        <taxon>Helianthus</taxon>
    </lineage>
</organism>
<keyword evidence="3 6" id="KW-0479">Metal-binding</keyword>
<reference evidence="9" key="3">
    <citation type="submission" date="2020-06" db="EMBL/GenBank/DDBJ databases">
        <title>Helianthus annuus Genome sequencing and assembly Release 2.</title>
        <authorList>
            <person name="Gouzy J."/>
            <person name="Langlade N."/>
            <person name="Munos S."/>
        </authorList>
    </citation>
    <scope>NUCLEOTIDE SEQUENCE</scope>
    <source>
        <tissue evidence="9">Leaves</tissue>
    </source>
</reference>
<name>A0A251ULA9_HELAN</name>
<dbReference type="GO" id="GO:0004089">
    <property type="term" value="F:carbonate dehydratase activity"/>
    <property type="evidence" value="ECO:0000318"/>
    <property type="project" value="GO_Central"/>
</dbReference>
<keyword evidence="5 6" id="KW-0456">Lyase</keyword>
<dbReference type="PANTHER" id="PTHR18952:SF236">
    <property type="entry name" value="ALPHA CARBONIC ANHYDRASE 1, CHLOROPLASTIC"/>
    <property type="match status" value="1"/>
</dbReference>
<sequence>MCMAILQKHSVSIYRQEYKHAICKSQYKLFISTSSSSHRQESFFIQPMATHVVSFFSIALIFFFGTCANIVNGEDPQFTYLGPYGPRKWGSLSPNYSACSHGKFQSPVNVVKSKCVAGRHLKPLDIEYNVVVNATLVDNLFNVGIKYDGNAGMLRMNGKNYSLIQMHWHAPSEHHLNGLQYAAELHLVHKAVDGETSVVAILYRYGHPDPLLSKIQTKLAQLKKAVNSSSQQQQQPQIALGTFTTKQIRKHTRKYYRYVGSFSTPPCTEGIIWNILGKIRSISRGQVEALEAPLIVGCKHNSRPVQPLHGRHIEMYDDKMNHY</sequence>
<dbReference type="InterPro" id="IPR023561">
    <property type="entry name" value="Carbonic_anhydrase_a-class"/>
</dbReference>
<evidence type="ECO:0000313" key="10">
    <source>
        <dbReference type="EMBL" id="OTG24167.1"/>
    </source>
</evidence>
<dbReference type="Gramene" id="mRNA:HanXRQr2_Chr05g0196551">
    <property type="protein sequence ID" value="mRNA:HanXRQr2_Chr05g0196551"/>
    <property type="gene ID" value="HanXRQr2_Chr05g0196551"/>
</dbReference>
<dbReference type="InterPro" id="IPR036398">
    <property type="entry name" value="CA_dom_sf"/>
</dbReference>
<keyword evidence="11" id="KW-1185">Reference proteome</keyword>
<dbReference type="InterPro" id="IPR041891">
    <property type="entry name" value="Alpha_CA_prokaryot-like"/>
</dbReference>
<evidence type="ECO:0000313" key="11">
    <source>
        <dbReference type="Proteomes" id="UP000215914"/>
    </source>
</evidence>
<dbReference type="CDD" id="cd03124">
    <property type="entry name" value="alpha_CA_prokaryotic_like"/>
    <property type="match status" value="1"/>
</dbReference>
<dbReference type="InterPro" id="IPR001148">
    <property type="entry name" value="CA_dom"/>
</dbReference>
<dbReference type="PROSITE" id="PS51144">
    <property type="entry name" value="ALPHA_CA_2"/>
    <property type="match status" value="1"/>
</dbReference>
<dbReference type="InterPro" id="IPR018338">
    <property type="entry name" value="Carbonic_anhydrase_a-class_CS"/>
</dbReference>
<evidence type="ECO:0000256" key="5">
    <source>
        <dbReference type="ARBA" id="ARBA00023239"/>
    </source>
</evidence>
<evidence type="ECO:0000256" key="7">
    <source>
        <dbReference type="SAM" id="Phobius"/>
    </source>
</evidence>
<feature type="transmembrane region" description="Helical" evidence="7">
    <location>
        <begin position="43"/>
        <end position="64"/>
    </location>
</feature>
<dbReference type="STRING" id="4232.A0A251ULA9"/>
<dbReference type="EMBL" id="CM007894">
    <property type="protein sequence ID" value="OTG24167.1"/>
    <property type="molecule type" value="Genomic_DNA"/>
</dbReference>
<dbReference type="SUPFAM" id="SSF51069">
    <property type="entry name" value="Carbonic anhydrase"/>
    <property type="match status" value="1"/>
</dbReference>
<dbReference type="PROSITE" id="PS00162">
    <property type="entry name" value="ALPHA_CA_1"/>
    <property type="match status" value="1"/>
</dbReference>
<dbReference type="InParanoid" id="A0A251ULA9"/>
<evidence type="ECO:0000313" key="9">
    <source>
        <dbReference type="EMBL" id="KAF5804400.1"/>
    </source>
</evidence>
<evidence type="ECO:0000256" key="4">
    <source>
        <dbReference type="ARBA" id="ARBA00022833"/>
    </source>
</evidence>
<dbReference type="AlphaFoldDB" id="A0A251ULA9"/>
<dbReference type="EMBL" id="MNCJ02000320">
    <property type="protein sequence ID" value="KAF5804400.1"/>
    <property type="molecule type" value="Genomic_DNA"/>
</dbReference>
<dbReference type="OMA" id="GHTIQAN"/>
<evidence type="ECO:0000256" key="1">
    <source>
        <dbReference type="ARBA" id="ARBA00001947"/>
    </source>
</evidence>
<keyword evidence="7" id="KW-0472">Membrane</keyword>
<dbReference type="GO" id="GO:0008270">
    <property type="term" value="F:zinc ion binding"/>
    <property type="evidence" value="ECO:0007669"/>
    <property type="project" value="UniProtKB-UniRule"/>
</dbReference>